<evidence type="ECO:0000313" key="3">
    <source>
        <dbReference type="Proteomes" id="UP000256485"/>
    </source>
</evidence>
<evidence type="ECO:0000256" key="1">
    <source>
        <dbReference type="SAM" id="MobiDB-lite"/>
    </source>
</evidence>
<dbReference type="RefSeq" id="WP_115850025.1">
    <property type="nucleotide sequence ID" value="NZ_QTUC01000001.1"/>
</dbReference>
<reference evidence="2 3" key="1">
    <citation type="submission" date="2018-08" db="EMBL/GenBank/DDBJ databases">
        <title>Sequencing the genomes of 1000 actinobacteria strains.</title>
        <authorList>
            <person name="Klenk H.-P."/>
        </authorList>
    </citation>
    <scope>NUCLEOTIDE SEQUENCE [LARGE SCALE GENOMIC DNA]</scope>
    <source>
        <strain evidence="2 3">DSM 22891</strain>
    </source>
</reference>
<dbReference type="Proteomes" id="UP000256485">
    <property type="component" value="Unassembled WGS sequence"/>
</dbReference>
<comment type="caution">
    <text evidence="2">The sequence shown here is derived from an EMBL/GenBank/DDBJ whole genome shotgun (WGS) entry which is preliminary data.</text>
</comment>
<dbReference type="AlphaFoldDB" id="A0A3D9V4T6"/>
<dbReference type="EMBL" id="QTUC01000001">
    <property type="protein sequence ID" value="REF36376.1"/>
    <property type="molecule type" value="Genomic_DNA"/>
</dbReference>
<feature type="compositionally biased region" description="Basic and acidic residues" evidence="1">
    <location>
        <begin position="355"/>
        <end position="366"/>
    </location>
</feature>
<keyword evidence="3" id="KW-1185">Reference proteome</keyword>
<gene>
    <name evidence="2" type="ORF">DFJ64_1783</name>
</gene>
<feature type="compositionally biased region" description="Basic and acidic residues" evidence="1">
    <location>
        <begin position="329"/>
        <end position="341"/>
    </location>
</feature>
<organism evidence="2 3">
    <name type="scientific">Thermasporomyces composti</name>
    <dbReference type="NCBI Taxonomy" id="696763"/>
    <lineage>
        <taxon>Bacteria</taxon>
        <taxon>Bacillati</taxon>
        <taxon>Actinomycetota</taxon>
        <taxon>Actinomycetes</taxon>
        <taxon>Propionibacteriales</taxon>
        <taxon>Nocardioidaceae</taxon>
        <taxon>Thermasporomyces</taxon>
    </lineage>
</organism>
<dbReference type="OrthoDB" id="4700192at2"/>
<feature type="region of interest" description="Disordered" evidence="1">
    <location>
        <begin position="329"/>
        <end position="378"/>
    </location>
</feature>
<sequence>MSEIDAVLASPRGRRFCFEVAAVLDEDIRGALWTVSSRSDDEDVAASLTGALRAIDTASVGALSEQVVTECLADAVCEARYWQEPDPEDIVLARPDVANALAPLAATLLTADATSWWRSPADLDDQRFVEWLGEYATEPPSLSGSRERLARWRDDTVAEEERAARERPTDPRASVSGVWWSTPPSDGLAHTCRARLWLGAMQLLLTEDDAGWEHARVWPLRPTREVRVFEITGPEAWAALVDGYPLRLTASRRHDWWRTTGVDTEWYIPDWTAVARDYDAVHLTMVGYLTTPGTAIPVRGGATVLAGWNPDETYWLADLLEPAGEPVEWERRDTGRDHDEWTPVASGARRPVGSPEERNLPRDGHRMPASYTDQSRDS</sequence>
<protein>
    <submittedName>
        <fullName evidence="2">Uncharacterized protein</fullName>
    </submittedName>
</protein>
<feature type="compositionally biased region" description="Basic and acidic residues" evidence="1">
    <location>
        <begin position="159"/>
        <end position="170"/>
    </location>
</feature>
<accession>A0A3D9V4T6</accession>
<name>A0A3D9V4T6_THECX</name>
<feature type="region of interest" description="Disordered" evidence="1">
    <location>
        <begin position="159"/>
        <end position="178"/>
    </location>
</feature>
<proteinExistence type="predicted"/>
<evidence type="ECO:0000313" key="2">
    <source>
        <dbReference type="EMBL" id="REF36376.1"/>
    </source>
</evidence>